<feature type="domain" description="DUF7832" evidence="1">
    <location>
        <begin position="2"/>
        <end position="116"/>
    </location>
</feature>
<dbReference type="RefSeq" id="WP_043374315.1">
    <property type="nucleotide sequence ID" value="NZ_CP006704.1"/>
</dbReference>
<organism evidence="2 3">
    <name type="scientific">Comamonas testosteroni TK102</name>
    <dbReference type="NCBI Taxonomy" id="1392005"/>
    <lineage>
        <taxon>Bacteria</taxon>
        <taxon>Pseudomonadati</taxon>
        <taxon>Pseudomonadota</taxon>
        <taxon>Betaproteobacteria</taxon>
        <taxon>Burkholderiales</taxon>
        <taxon>Comamonadaceae</taxon>
        <taxon>Comamonas</taxon>
    </lineage>
</organism>
<evidence type="ECO:0000259" key="1">
    <source>
        <dbReference type="Pfam" id="PF25191"/>
    </source>
</evidence>
<accession>A0A076PXT2</accession>
<proteinExistence type="predicted"/>
<evidence type="ECO:0000313" key="2">
    <source>
        <dbReference type="EMBL" id="AIJ48222.1"/>
    </source>
</evidence>
<name>A0A076PXT2_COMTE</name>
<dbReference type="EMBL" id="CP006704">
    <property type="protein sequence ID" value="AIJ48222.1"/>
    <property type="molecule type" value="Genomic_DNA"/>
</dbReference>
<protein>
    <recommendedName>
        <fullName evidence="1">DUF7832 domain-containing protein</fullName>
    </recommendedName>
</protein>
<dbReference type="KEGG" id="ctes:O987_20645"/>
<dbReference type="Proteomes" id="UP000028782">
    <property type="component" value="Chromosome"/>
</dbReference>
<dbReference type="Pfam" id="PF25191">
    <property type="entry name" value="DUF7832"/>
    <property type="match status" value="1"/>
</dbReference>
<dbReference type="HOGENOM" id="CLU_122381_1_0_4"/>
<evidence type="ECO:0000313" key="3">
    <source>
        <dbReference type="Proteomes" id="UP000028782"/>
    </source>
</evidence>
<dbReference type="AlphaFoldDB" id="A0A076PXT2"/>
<dbReference type="InterPro" id="IPR057154">
    <property type="entry name" value="DUF7832"/>
</dbReference>
<gene>
    <name evidence="2" type="ORF">O987_20645</name>
</gene>
<reference evidence="2 3" key="1">
    <citation type="journal article" date="2014" name="Genome Announc.">
        <title>Complete Genome Sequence of Polychlorinated Biphenyl Degrader Comamonas testosteroni TK102 (NBRC 109938).</title>
        <authorList>
            <person name="Fukuda K."/>
            <person name="Hosoyama A."/>
            <person name="Tsuchikane K."/>
            <person name="Ohji S."/>
            <person name="Yamazoe A."/>
            <person name="Fujita N."/>
            <person name="Shintani M."/>
            <person name="Kimbara K."/>
        </authorList>
    </citation>
    <scope>NUCLEOTIDE SEQUENCE [LARGE SCALE GENOMIC DNA]</scope>
    <source>
        <strain evidence="2">TK102</strain>
    </source>
</reference>
<sequence>MKYDDASWHYGGDFPADLPQAAGATHIGMFLAWLIRNDYASQELIEEAEEEIELLKSEKLSGAQFLLRVLDEKFTDQELNEEGNAFAVAYYRGEDHDSRFVDDYFEEFGVDGQTMYGVSDDWEQFHRIAPKIDARYQAWVAAGRPEYVI</sequence>